<comment type="caution">
    <text evidence="1">The sequence shown here is derived from an EMBL/GenBank/DDBJ whole genome shotgun (WGS) entry which is preliminary data.</text>
</comment>
<dbReference type="AlphaFoldDB" id="A0AAV4W391"/>
<proteinExistence type="predicted"/>
<evidence type="ECO:0000313" key="2">
    <source>
        <dbReference type="Proteomes" id="UP001054945"/>
    </source>
</evidence>
<dbReference type="EMBL" id="BPLR01015494">
    <property type="protein sequence ID" value="GIY76520.1"/>
    <property type="molecule type" value="Genomic_DNA"/>
</dbReference>
<sequence>MYLLARNRIDFIGALSTTNKYNQHIFIFIDAFTKFTWLYSIKSIFAKYSYRSTRGNVQVEIMHGTLILILSKLSPNAKLSLKDLVKLFQHVDKLQRVLNHTTWTFKLLIGVGKKEDLQIVNILQEARKIWIGTLKWEKKPNKY</sequence>
<name>A0AAV4W391_CAEEX</name>
<reference evidence="1 2" key="1">
    <citation type="submission" date="2021-06" db="EMBL/GenBank/DDBJ databases">
        <title>Caerostris extrusa draft genome.</title>
        <authorList>
            <person name="Kono N."/>
            <person name="Arakawa K."/>
        </authorList>
    </citation>
    <scope>NUCLEOTIDE SEQUENCE [LARGE SCALE GENOMIC DNA]</scope>
</reference>
<organism evidence="1 2">
    <name type="scientific">Caerostris extrusa</name>
    <name type="common">Bark spider</name>
    <name type="synonym">Caerostris bankana</name>
    <dbReference type="NCBI Taxonomy" id="172846"/>
    <lineage>
        <taxon>Eukaryota</taxon>
        <taxon>Metazoa</taxon>
        <taxon>Ecdysozoa</taxon>
        <taxon>Arthropoda</taxon>
        <taxon>Chelicerata</taxon>
        <taxon>Arachnida</taxon>
        <taxon>Araneae</taxon>
        <taxon>Araneomorphae</taxon>
        <taxon>Entelegynae</taxon>
        <taxon>Araneoidea</taxon>
        <taxon>Araneidae</taxon>
        <taxon>Caerostris</taxon>
    </lineage>
</organism>
<protein>
    <recommendedName>
        <fullName evidence="3">Homing endonuclease LAGLIDADG domain-containing protein</fullName>
    </recommendedName>
</protein>
<keyword evidence="2" id="KW-1185">Reference proteome</keyword>
<gene>
    <name evidence="1" type="ORF">CEXT_362601</name>
</gene>
<dbReference type="Proteomes" id="UP001054945">
    <property type="component" value="Unassembled WGS sequence"/>
</dbReference>
<accession>A0AAV4W391</accession>
<evidence type="ECO:0008006" key="3">
    <source>
        <dbReference type="Google" id="ProtNLM"/>
    </source>
</evidence>
<evidence type="ECO:0000313" key="1">
    <source>
        <dbReference type="EMBL" id="GIY76520.1"/>
    </source>
</evidence>